<feature type="region of interest" description="Disordered" evidence="1">
    <location>
        <begin position="47"/>
        <end position="66"/>
    </location>
</feature>
<keyword evidence="2" id="KW-1133">Transmembrane helix</keyword>
<name>A0A2Z3YW27_9CORY</name>
<keyword evidence="2" id="KW-0812">Transmembrane</keyword>
<dbReference type="EMBL" id="CP024988">
    <property type="protein sequence ID" value="AWT25613.1"/>
    <property type="molecule type" value="Genomic_DNA"/>
</dbReference>
<protein>
    <recommendedName>
        <fullName evidence="5">Outer membrane protein assembly factor BamB</fullName>
    </recommendedName>
</protein>
<dbReference type="RefSeq" id="WP_174217093.1">
    <property type="nucleotide sequence ID" value="NZ_CP024988.1"/>
</dbReference>
<dbReference type="STRING" id="1737425.GCA_900049755_00490"/>
<evidence type="ECO:0008006" key="5">
    <source>
        <dbReference type="Google" id="ProtNLM"/>
    </source>
</evidence>
<keyword evidence="2" id="KW-0472">Membrane</keyword>
<evidence type="ECO:0000313" key="3">
    <source>
        <dbReference type="EMBL" id="AWT25613.1"/>
    </source>
</evidence>
<dbReference type="InterPro" id="IPR011047">
    <property type="entry name" value="Quinoprotein_ADH-like_sf"/>
</dbReference>
<sequence>MSRRSVLPSPERRSRSDLTVTALIVVVVLLVVVGTWMLSDARGTAHSTAAPGDAVAPSTSGTVAPPSSLTEVWRASTDSGVSPEPLTLDGAVVLTGAGRVSVVDAADGHEVWSYSRDRELCGVSGGWSRVVAVYRGPKGCGEATSFSVGTGVYEDTRSALADSDVRLFRSLDHIGVLSSDRVELWRSDLVRTVEVGHQEIPVNPGDQPTDGCTFTSSLTRKENLAVAVQCPDDADGERRVSLLGADPEDSSEPETVHDFTVPAGSELVAVSQDAVVIYVPDDGSGNRFQVLRTDGTYREYPTEPAPVLSPEARAASSGGAVAGTAEPSLFIPQTADLPHHMTWFDGERVTAFGPSDLAPKFSVPALGTGAAMGGRLLLPVRAGVAVVDWSDGHIERVIPVDRGDWSGPVTLRVQGETVVEQRGDTVVGLSDRG</sequence>
<gene>
    <name evidence="3" type="ORF">Csp1_08040</name>
</gene>
<dbReference type="Proteomes" id="UP000247696">
    <property type="component" value="Chromosome"/>
</dbReference>
<dbReference type="AlphaFoldDB" id="A0A2Z3YW27"/>
<dbReference type="SUPFAM" id="SSF50998">
    <property type="entry name" value="Quinoprotein alcohol dehydrogenase-like"/>
    <property type="match status" value="1"/>
</dbReference>
<feature type="transmembrane region" description="Helical" evidence="2">
    <location>
        <begin position="20"/>
        <end position="38"/>
    </location>
</feature>
<reference evidence="4" key="1">
    <citation type="submission" date="2017-11" db="EMBL/GenBank/DDBJ databases">
        <title>Otitis media/interna in a cat caused by the recently described species Corynebacterium provencense.</title>
        <authorList>
            <person name="Kittl S."/>
            <person name="Brodard I."/>
            <person name="Rychener L."/>
            <person name="Jores J."/>
            <person name="Roosje P."/>
            <person name="Gobeli Brawand S."/>
        </authorList>
    </citation>
    <scope>NUCLEOTIDE SEQUENCE [LARGE SCALE GENOMIC DNA]</scope>
    <source>
        <strain evidence="4">17KM38</strain>
    </source>
</reference>
<evidence type="ECO:0000313" key="4">
    <source>
        <dbReference type="Proteomes" id="UP000247696"/>
    </source>
</evidence>
<keyword evidence="4" id="KW-1185">Reference proteome</keyword>
<organism evidence="3 4">
    <name type="scientific">Corynebacterium provencense</name>
    <dbReference type="NCBI Taxonomy" id="1737425"/>
    <lineage>
        <taxon>Bacteria</taxon>
        <taxon>Bacillati</taxon>
        <taxon>Actinomycetota</taxon>
        <taxon>Actinomycetes</taxon>
        <taxon>Mycobacteriales</taxon>
        <taxon>Corynebacteriaceae</taxon>
        <taxon>Corynebacterium</taxon>
    </lineage>
</organism>
<proteinExistence type="predicted"/>
<evidence type="ECO:0000256" key="2">
    <source>
        <dbReference type="SAM" id="Phobius"/>
    </source>
</evidence>
<dbReference type="Gene3D" id="2.140.10.10">
    <property type="entry name" value="Quinoprotein alcohol dehydrogenase-like superfamily"/>
    <property type="match status" value="1"/>
</dbReference>
<accession>A0A2Z3YW27</accession>
<evidence type="ECO:0000256" key="1">
    <source>
        <dbReference type="SAM" id="MobiDB-lite"/>
    </source>
</evidence>
<feature type="compositionally biased region" description="Polar residues" evidence="1">
    <location>
        <begin position="57"/>
        <end position="66"/>
    </location>
</feature>
<dbReference type="KEGG" id="cpre:Csp1_08040"/>